<reference evidence="7 8" key="1">
    <citation type="journal article" date="2014" name="Genome Biol. Evol.">
        <title>The secreted proteins of Achlya hypogyna and Thraustotheca clavata identify the ancestral oomycete secretome and reveal gene acquisitions by horizontal gene transfer.</title>
        <authorList>
            <person name="Misner I."/>
            <person name="Blouin N."/>
            <person name="Leonard G."/>
            <person name="Richards T.A."/>
            <person name="Lane C.E."/>
        </authorList>
    </citation>
    <scope>NUCLEOTIDE SEQUENCE [LARGE SCALE GENOMIC DNA]</scope>
    <source>
        <strain evidence="7 8">ATCC 34112</strain>
    </source>
</reference>
<dbReference type="Proteomes" id="UP000243217">
    <property type="component" value="Unassembled WGS sequence"/>
</dbReference>
<evidence type="ECO:0000256" key="5">
    <source>
        <dbReference type="ARBA" id="ARBA00023002"/>
    </source>
</evidence>
<dbReference type="Pfam" id="PF02900">
    <property type="entry name" value="LigB"/>
    <property type="match status" value="1"/>
</dbReference>
<evidence type="ECO:0000256" key="2">
    <source>
        <dbReference type="ARBA" id="ARBA00007581"/>
    </source>
</evidence>
<proteinExistence type="inferred from homology"/>
<name>A0A1W0A1X8_9STRA</name>
<keyword evidence="5" id="KW-0560">Oxidoreductase</keyword>
<dbReference type="STRING" id="74557.A0A1W0A1X8"/>
<dbReference type="SUPFAM" id="SSF53213">
    <property type="entry name" value="LigB-like"/>
    <property type="match status" value="1"/>
</dbReference>
<comment type="cofactor">
    <cofactor evidence="1">
        <name>Zn(2+)</name>
        <dbReference type="ChEBI" id="CHEBI:29105"/>
    </cofactor>
</comment>
<sequence>MRAGVIFVNHGAGPLPVLLSAKDKTHGPTRRFMEKSIPHLLGLKDPLTRPRAIVLVSAHWEENHVGISCAETSSLLYDYSGFPEEAYSIAYNAKGSPGIAQHIHELLSSANIPSELNSSRGWDHGTFIPMKLIRPMGDIPIVQLSVVAGFEPALHFRIGQVISVLRDENIAIVGSGATFHPSRNLVDIKRRGRKFNQALKEAVLIDSEDKRRDALKAWTKLPYTRDCHQRQEHLIPLMVIAGAAGAQEGQVFDVDEGIYSSFVWRD</sequence>
<keyword evidence="3" id="KW-0479">Metal-binding</keyword>
<dbReference type="GO" id="GO:0008270">
    <property type="term" value="F:zinc ion binding"/>
    <property type="evidence" value="ECO:0007669"/>
    <property type="project" value="InterPro"/>
</dbReference>
<organism evidence="7 8">
    <name type="scientific">Thraustotheca clavata</name>
    <dbReference type="NCBI Taxonomy" id="74557"/>
    <lineage>
        <taxon>Eukaryota</taxon>
        <taxon>Sar</taxon>
        <taxon>Stramenopiles</taxon>
        <taxon>Oomycota</taxon>
        <taxon>Saprolegniomycetes</taxon>
        <taxon>Saprolegniales</taxon>
        <taxon>Achlyaceae</taxon>
        <taxon>Thraustotheca</taxon>
    </lineage>
</organism>
<dbReference type="PANTHER" id="PTHR30096">
    <property type="entry name" value="4,5-DOPA DIOXYGENASE EXTRADIOL-LIKE PROTEIN"/>
    <property type="match status" value="1"/>
</dbReference>
<dbReference type="GO" id="GO:0016702">
    <property type="term" value="F:oxidoreductase activity, acting on single donors with incorporation of molecular oxygen, incorporation of two atoms of oxygen"/>
    <property type="evidence" value="ECO:0007669"/>
    <property type="project" value="UniProtKB-ARBA"/>
</dbReference>
<evidence type="ECO:0000256" key="3">
    <source>
        <dbReference type="ARBA" id="ARBA00022723"/>
    </source>
</evidence>
<dbReference type="AlphaFoldDB" id="A0A1W0A1X8"/>
<dbReference type="OrthoDB" id="7396853at2759"/>
<comment type="similarity">
    <text evidence="2">Belongs to the DODA-type extradiol aromatic ring-opening dioxygenase family.</text>
</comment>
<evidence type="ECO:0000256" key="4">
    <source>
        <dbReference type="ARBA" id="ARBA00022833"/>
    </source>
</evidence>
<comment type="caution">
    <text evidence="7">The sequence shown here is derived from an EMBL/GenBank/DDBJ whole genome shotgun (WGS) entry which is preliminary data.</text>
</comment>
<dbReference type="PIRSF" id="PIRSF006157">
    <property type="entry name" value="Doxgns_DODA"/>
    <property type="match status" value="1"/>
</dbReference>
<evidence type="ECO:0000313" key="8">
    <source>
        <dbReference type="Proteomes" id="UP000243217"/>
    </source>
</evidence>
<dbReference type="CDD" id="cd07363">
    <property type="entry name" value="45_DOPA_Dioxygenase"/>
    <property type="match status" value="1"/>
</dbReference>
<dbReference type="GO" id="GO:0008198">
    <property type="term" value="F:ferrous iron binding"/>
    <property type="evidence" value="ECO:0007669"/>
    <property type="project" value="InterPro"/>
</dbReference>
<feature type="domain" description="Extradiol ring-cleavage dioxygenase class III enzyme subunit B" evidence="6">
    <location>
        <begin position="46"/>
        <end position="248"/>
    </location>
</feature>
<keyword evidence="4" id="KW-0862">Zinc</keyword>
<dbReference type="EMBL" id="JNBS01000647">
    <property type="protein sequence ID" value="OQS04282.1"/>
    <property type="molecule type" value="Genomic_DNA"/>
</dbReference>
<keyword evidence="8" id="KW-1185">Reference proteome</keyword>
<dbReference type="InterPro" id="IPR004183">
    <property type="entry name" value="Xdiol_dOase_suB"/>
</dbReference>
<evidence type="ECO:0000259" key="6">
    <source>
        <dbReference type="Pfam" id="PF02900"/>
    </source>
</evidence>
<dbReference type="InterPro" id="IPR014436">
    <property type="entry name" value="Extradiol_dOase_DODA"/>
</dbReference>
<evidence type="ECO:0000313" key="7">
    <source>
        <dbReference type="EMBL" id="OQS04282.1"/>
    </source>
</evidence>
<accession>A0A1W0A1X8</accession>
<evidence type="ECO:0000256" key="1">
    <source>
        <dbReference type="ARBA" id="ARBA00001947"/>
    </source>
</evidence>
<dbReference type="PANTHER" id="PTHR30096:SF0">
    <property type="entry name" value="4,5-DOPA DIOXYGENASE EXTRADIOL-LIKE PROTEIN"/>
    <property type="match status" value="1"/>
</dbReference>
<gene>
    <name evidence="7" type="ORF">THRCLA_03470</name>
</gene>
<protein>
    <recommendedName>
        <fullName evidence="6">Extradiol ring-cleavage dioxygenase class III enzyme subunit B domain-containing protein</fullName>
    </recommendedName>
</protein>
<dbReference type="Gene3D" id="3.40.830.10">
    <property type="entry name" value="LigB-like"/>
    <property type="match status" value="1"/>
</dbReference>